<evidence type="ECO:0000313" key="1">
    <source>
        <dbReference type="EMBL" id="KAH9510922.1"/>
    </source>
</evidence>
<organism evidence="1 2">
    <name type="scientific">Dermatophagoides farinae</name>
    <name type="common">American house dust mite</name>
    <dbReference type="NCBI Taxonomy" id="6954"/>
    <lineage>
        <taxon>Eukaryota</taxon>
        <taxon>Metazoa</taxon>
        <taxon>Ecdysozoa</taxon>
        <taxon>Arthropoda</taxon>
        <taxon>Chelicerata</taxon>
        <taxon>Arachnida</taxon>
        <taxon>Acari</taxon>
        <taxon>Acariformes</taxon>
        <taxon>Sarcoptiformes</taxon>
        <taxon>Astigmata</taxon>
        <taxon>Psoroptidia</taxon>
        <taxon>Analgoidea</taxon>
        <taxon>Pyroglyphidae</taxon>
        <taxon>Dermatophagoidinae</taxon>
        <taxon>Dermatophagoides</taxon>
    </lineage>
</organism>
<reference evidence="1" key="1">
    <citation type="submission" date="2013-05" db="EMBL/GenBank/DDBJ databases">
        <authorList>
            <person name="Yim A.K.Y."/>
            <person name="Chan T.F."/>
            <person name="Ji K.M."/>
            <person name="Liu X.Y."/>
            <person name="Zhou J.W."/>
            <person name="Li R.Q."/>
            <person name="Yang K.Y."/>
            <person name="Li J."/>
            <person name="Li M."/>
            <person name="Law P.T.W."/>
            <person name="Wu Y.L."/>
            <person name="Cai Z.L."/>
            <person name="Qin H."/>
            <person name="Bao Y."/>
            <person name="Leung R.K.K."/>
            <person name="Ng P.K.S."/>
            <person name="Zou J."/>
            <person name="Zhong X.J."/>
            <person name="Ran P.X."/>
            <person name="Zhong N.S."/>
            <person name="Liu Z.G."/>
            <person name="Tsui S.K.W."/>
        </authorList>
    </citation>
    <scope>NUCLEOTIDE SEQUENCE</scope>
    <source>
        <strain evidence="1">Derf</strain>
        <tissue evidence="1">Whole organism</tissue>
    </source>
</reference>
<gene>
    <name evidence="1" type="ORF">DERF_009412</name>
</gene>
<reference evidence="1" key="2">
    <citation type="journal article" date="2022" name="Res Sq">
        <title>Comparative Genomics Reveals Insights into the Divergent Evolution of Astigmatic Mites and Household Pest Adaptations.</title>
        <authorList>
            <person name="Xiong Q."/>
            <person name="Wan A.T.-Y."/>
            <person name="Liu X.-Y."/>
            <person name="Fung C.S.-H."/>
            <person name="Xiao X."/>
            <person name="Malainual N."/>
            <person name="Hou J."/>
            <person name="Wang L."/>
            <person name="Wang M."/>
            <person name="Yang K."/>
            <person name="Cui Y."/>
            <person name="Leung E."/>
            <person name="Nong W."/>
            <person name="Shin S.-K."/>
            <person name="Au S."/>
            <person name="Jeong K.Y."/>
            <person name="Chew F.T."/>
            <person name="Hui J."/>
            <person name="Leung T.F."/>
            <person name="Tungtrongchitr A."/>
            <person name="Zhong N."/>
            <person name="Liu Z."/>
            <person name="Tsui S."/>
        </authorList>
    </citation>
    <scope>NUCLEOTIDE SEQUENCE</scope>
    <source>
        <strain evidence="1">Derf</strain>
        <tissue evidence="1">Whole organism</tissue>
    </source>
</reference>
<dbReference type="Proteomes" id="UP000790347">
    <property type="component" value="Unassembled WGS sequence"/>
</dbReference>
<sequence length="60" mass="6961">MKATQFTAKITSTLIFKHRMGGDPYCYHFYFPQFYDGDGLIDIIHIYKSNNQIVSIIGQL</sequence>
<accession>A0A922L1G9</accession>
<dbReference type="AlphaFoldDB" id="A0A922L1G9"/>
<proteinExistence type="predicted"/>
<protein>
    <submittedName>
        <fullName evidence="1">Uncharacterized protein</fullName>
    </submittedName>
</protein>
<dbReference type="EMBL" id="ASGP02000004">
    <property type="protein sequence ID" value="KAH9510922.1"/>
    <property type="molecule type" value="Genomic_DNA"/>
</dbReference>
<name>A0A922L1G9_DERFA</name>
<evidence type="ECO:0000313" key="2">
    <source>
        <dbReference type="Proteomes" id="UP000790347"/>
    </source>
</evidence>
<keyword evidence="2" id="KW-1185">Reference proteome</keyword>
<comment type="caution">
    <text evidence="1">The sequence shown here is derived from an EMBL/GenBank/DDBJ whole genome shotgun (WGS) entry which is preliminary data.</text>
</comment>